<keyword evidence="2" id="KW-0732">Signal</keyword>
<accession>A0A833RIF7</accession>
<dbReference type="AlphaFoldDB" id="A0A833RIF7"/>
<reference evidence="3" key="1">
    <citation type="submission" date="2019-11" db="EMBL/GenBank/DDBJ databases">
        <title>The nuclear and mitochondrial genomes of Frieseomelitta varia - a highly eusocial stingless bee (Meliponini) with a permanently sterile worker caste.</title>
        <authorList>
            <person name="Freitas F.C.P."/>
            <person name="Lourenco A.P."/>
            <person name="Nunes F.M.F."/>
            <person name="Paschoal A.R."/>
            <person name="Abreu F.C.P."/>
            <person name="Barbin F.O."/>
            <person name="Bataglia L."/>
            <person name="Cardoso-Junior C.A.M."/>
            <person name="Cervoni M.S."/>
            <person name="Silva S.R."/>
            <person name="Dalarmi F."/>
            <person name="Del Lama M.A."/>
            <person name="Depintor T.S."/>
            <person name="Ferreira K.M."/>
            <person name="Goria P.S."/>
            <person name="Jaskot M.C."/>
            <person name="Lago D.C."/>
            <person name="Luna-Lucena D."/>
            <person name="Moda L.M."/>
            <person name="Nascimento L."/>
            <person name="Pedrino M."/>
            <person name="Rabico F.O."/>
            <person name="Sanches F.C."/>
            <person name="Santos D.E."/>
            <person name="Santos C.G."/>
            <person name="Vieira J."/>
            <person name="Lopes T.F."/>
            <person name="Barchuk A.R."/>
            <person name="Hartfelder K."/>
            <person name="Simoes Z.L.P."/>
            <person name="Bitondi M.M.G."/>
            <person name="Pinheiro D.G."/>
        </authorList>
    </citation>
    <scope>NUCLEOTIDE SEQUENCE</scope>
    <source>
        <strain evidence="3">USP_RPSP 00005682</strain>
        <tissue evidence="3">Whole individual</tissue>
    </source>
</reference>
<name>A0A833RIF7_9HYME</name>
<evidence type="ECO:0000256" key="2">
    <source>
        <dbReference type="SAM" id="SignalP"/>
    </source>
</evidence>
<keyword evidence="4" id="KW-1185">Reference proteome</keyword>
<sequence length="208" mass="23964">MNDNTVLFSSLLLDACIVPVSVPVCHLDSRQQQQQQQQLQQQQQQQPSLMNNQHQLQHQQNNPPHLAYQQANHHSYTTVTTSNQHGPTPIGAHQQGPVPPHLQQQKPTIEKHEQFLTSLFGMDLHLVDTVLEKYDISTLLLIFSIIFKHVNSRYMSRSPEKERWNRILLSSGIFRETVANLTLQEAFTYSFWSNMTDETILAKSNIET</sequence>
<dbReference type="Proteomes" id="UP000655588">
    <property type="component" value="Unassembled WGS sequence"/>
</dbReference>
<organism evidence="3 4">
    <name type="scientific">Frieseomelitta varia</name>
    <dbReference type="NCBI Taxonomy" id="561572"/>
    <lineage>
        <taxon>Eukaryota</taxon>
        <taxon>Metazoa</taxon>
        <taxon>Ecdysozoa</taxon>
        <taxon>Arthropoda</taxon>
        <taxon>Hexapoda</taxon>
        <taxon>Insecta</taxon>
        <taxon>Pterygota</taxon>
        <taxon>Neoptera</taxon>
        <taxon>Endopterygota</taxon>
        <taxon>Hymenoptera</taxon>
        <taxon>Apocrita</taxon>
        <taxon>Aculeata</taxon>
        <taxon>Apoidea</taxon>
        <taxon>Anthophila</taxon>
        <taxon>Apidae</taxon>
        <taxon>Frieseomelitta</taxon>
    </lineage>
</organism>
<feature type="region of interest" description="Disordered" evidence="1">
    <location>
        <begin position="36"/>
        <end position="61"/>
    </location>
</feature>
<gene>
    <name evidence="3" type="ORF">E2986_05724</name>
</gene>
<evidence type="ECO:0000256" key="1">
    <source>
        <dbReference type="SAM" id="MobiDB-lite"/>
    </source>
</evidence>
<evidence type="ECO:0000313" key="3">
    <source>
        <dbReference type="EMBL" id="KAF3429334.1"/>
    </source>
</evidence>
<evidence type="ECO:0000313" key="4">
    <source>
        <dbReference type="Proteomes" id="UP000655588"/>
    </source>
</evidence>
<feature type="region of interest" description="Disordered" evidence="1">
    <location>
        <begin position="78"/>
        <end position="103"/>
    </location>
</feature>
<comment type="caution">
    <text evidence="3">The sequence shown here is derived from an EMBL/GenBank/DDBJ whole genome shotgun (WGS) entry which is preliminary data.</text>
</comment>
<protein>
    <submittedName>
        <fullName evidence="3">Uncharacterized protein</fullName>
    </submittedName>
</protein>
<feature type="chain" id="PRO_5032330738" evidence="2">
    <location>
        <begin position="24"/>
        <end position="208"/>
    </location>
</feature>
<dbReference type="EMBL" id="WNWW01000166">
    <property type="protein sequence ID" value="KAF3429334.1"/>
    <property type="molecule type" value="Genomic_DNA"/>
</dbReference>
<feature type="signal peptide" evidence="2">
    <location>
        <begin position="1"/>
        <end position="23"/>
    </location>
</feature>
<proteinExistence type="predicted"/>